<evidence type="ECO:0000259" key="4">
    <source>
        <dbReference type="PROSITE" id="PS51272"/>
    </source>
</evidence>
<dbReference type="Pfam" id="PF20578">
    <property type="entry name" value="aBig_2"/>
    <property type="match status" value="2"/>
</dbReference>
<sequence>MNRSSKAFNVRLLIISMLLTLIPSGLVQADAGGAAINLALGKEVTSSSSYEMSNEGWARVNLVDGSKTGPRPPGSAENGFSTHPFAGAPTDGSPAWVMIDLGNVYKVDQLVLWPRNDNGEIAKGGGFPVDFIIKISTDNANWTTVVEQMNYPVPADAAEQIFDIDTADARYVRLEATKLQEAKEVVMQFREFEVISSSHGLSEEDIVEQDAQSLEEELSGKTDNIAASLSLRKVGKLGSTISWVSSEPEVIDASGKVKRPPAGQDMASVTLTATIKRGTAELIKEFTVTVKPHKPREETEEELLIGIFWPPTWEYTNLEQYQWIKDAHVDVVQNVLGSGLDTEERNMTMLDYAEQVGLKVNVADPRIRGNEDQIKEVVETYKDYWATGGYYIRDEPGIFEIANEARIYKEVLKHDASKNPYVNLFPNIYGDLYESDYVRAWVNAVGKDGAGEPNLKYLSYDNYPFLKDTFDNNYYDMADIIRRVGLENGIKTASYLQSIGFGSSPENMHHRRPSAQDLSFSAYSYLAYGFKYLTWFTYWTPTNRGEEFTNAIIDPSGRKTDLYEPFQRLNGEVKQLGKTLIHLDALHVYHSGTEMPTVKPKRVPDDFLLRPADVNDELIISYMVHKDTGKSYVMAVNKSLTDSRAVTLQADPRVTDVMEISKLTGEPASAGFDPAAGSLMTELLPGEGRLYALEGTFPGYGGPQKPELLPEPAKSRHPLSNLALGQTVDASSDVGNWGWSKANAVDGKRIGSDESMGWSSAPIKPHPNPDTPAWIQVDLGQAYPVKTVTLWPRNDNGKNIGVGFPKALSVKVSMDGKEWNTVLSRSEIALPSDGKPAELILETAVPARYVRVETNQMRPDPNNAFAFQLAELEVYQDATEKRLDVQVESTDLIAGQTTNLKVGIWRDDDMALHPVQEATFTSSDVEVAKIDANGSLTALAEGEVTIIVEAEGKDGRTERKEIAFIVRKLPDPWSLTAFGDVHATVIPDSEALLLFSSGSGIGEQEDSYAFLHQAMDSTYNELSAAFNSFAVPAGAGGLEGRTGLMFRNGTEEGTLLAYLSISPEGRMELSTRNGQGAVETVVEGSYTSLPVSLKLVQQGDRFTGYYSKGSGWYPIHLNEAASTVQLSGQSEWQAGLASFSKVAGRQNRAAVQQLQWNPLNQEAADAAAAAITLGALSSVVSDIQLPTSGLHGTTISWKSSNRAFMSDSGKLLKRPAAGQQDQSITLTATVTKGDKSTERAFTVTIKAESWSGGPIYSYPTPPTNPVKPAEPEQPDDNSGGEGTTPTENGGNEPNVHLTDIAGHWAQASIERAVQLGIVTGYADGTFKGNRPVTRDEFITMLMRTMKPPTQGGSSSIRFTDADSIQEWAREAIARALKAGIITGYADGTFRPRQEITRTELTVITVRALELLLEKTNDLPFEDADQVQSWALQYINAAYKAGLITGRPGNLFAPQGQTTRAEAVALLIRMLEQEE</sequence>
<dbReference type="InterPro" id="IPR003343">
    <property type="entry name" value="Big_2"/>
</dbReference>
<feature type="region of interest" description="Disordered" evidence="1">
    <location>
        <begin position="1252"/>
        <end position="1296"/>
    </location>
</feature>
<dbReference type="SUPFAM" id="SSF49373">
    <property type="entry name" value="Invasin/intimin cell-adhesion fragments"/>
    <property type="match status" value="1"/>
</dbReference>
<feature type="compositionally biased region" description="Low complexity" evidence="1">
    <location>
        <begin position="1283"/>
        <end position="1294"/>
    </location>
</feature>
<dbReference type="InterPro" id="IPR001119">
    <property type="entry name" value="SLH_dom"/>
</dbReference>
<keyword evidence="2" id="KW-0732">Signal</keyword>
<accession>A0ABY5SGG6</accession>
<name>A0ABY5SGG6_9BACL</name>
<feature type="domain" description="F5/8 type C" evidence="3">
    <location>
        <begin position="715"/>
        <end position="877"/>
    </location>
</feature>
<dbReference type="PROSITE" id="PS51272">
    <property type="entry name" value="SLH"/>
    <property type="match status" value="3"/>
</dbReference>
<dbReference type="Pfam" id="PF00754">
    <property type="entry name" value="F5_F8_type_C"/>
    <property type="match status" value="2"/>
</dbReference>
<dbReference type="PROSITE" id="PS50022">
    <property type="entry name" value="FA58C_3"/>
    <property type="match status" value="2"/>
</dbReference>
<evidence type="ECO:0000256" key="1">
    <source>
        <dbReference type="SAM" id="MobiDB-lite"/>
    </source>
</evidence>
<dbReference type="InterPro" id="IPR008979">
    <property type="entry name" value="Galactose-bd-like_sf"/>
</dbReference>
<dbReference type="InterPro" id="IPR000421">
    <property type="entry name" value="FA58C"/>
</dbReference>
<evidence type="ECO:0000313" key="5">
    <source>
        <dbReference type="EMBL" id="UVI33097.1"/>
    </source>
</evidence>
<feature type="domain" description="SLH" evidence="4">
    <location>
        <begin position="1292"/>
        <end position="1354"/>
    </location>
</feature>
<protein>
    <submittedName>
        <fullName evidence="5">S-layer homology domain-containing protein</fullName>
    </submittedName>
</protein>
<dbReference type="RefSeq" id="WP_258389150.1">
    <property type="nucleotide sequence ID" value="NZ_CP091430.1"/>
</dbReference>
<dbReference type="SUPFAM" id="SSF49785">
    <property type="entry name" value="Galactose-binding domain-like"/>
    <property type="match status" value="2"/>
</dbReference>
<dbReference type="InterPro" id="IPR008964">
    <property type="entry name" value="Invasin/intimin_cell_adhesion"/>
</dbReference>
<dbReference type="InterPro" id="IPR051465">
    <property type="entry name" value="Cell_Envelope_Struct_Comp"/>
</dbReference>
<dbReference type="Gene3D" id="2.60.120.260">
    <property type="entry name" value="Galactose-binding domain-like"/>
    <property type="match status" value="2"/>
</dbReference>
<evidence type="ECO:0000259" key="3">
    <source>
        <dbReference type="PROSITE" id="PS50022"/>
    </source>
</evidence>
<organism evidence="5 6">
    <name type="scientific">Paenibacillus spongiae</name>
    <dbReference type="NCBI Taxonomy" id="2909671"/>
    <lineage>
        <taxon>Bacteria</taxon>
        <taxon>Bacillati</taxon>
        <taxon>Bacillota</taxon>
        <taxon>Bacilli</taxon>
        <taxon>Bacillales</taxon>
        <taxon>Paenibacillaceae</taxon>
        <taxon>Paenibacillus</taxon>
    </lineage>
</organism>
<proteinExistence type="predicted"/>
<dbReference type="EMBL" id="CP091430">
    <property type="protein sequence ID" value="UVI33097.1"/>
    <property type="molecule type" value="Genomic_DNA"/>
</dbReference>
<evidence type="ECO:0000313" key="6">
    <source>
        <dbReference type="Proteomes" id="UP001057877"/>
    </source>
</evidence>
<dbReference type="Proteomes" id="UP001057877">
    <property type="component" value="Chromosome"/>
</dbReference>
<dbReference type="PANTHER" id="PTHR43308">
    <property type="entry name" value="OUTER MEMBRANE PROTEIN ALPHA-RELATED"/>
    <property type="match status" value="1"/>
</dbReference>
<feature type="chain" id="PRO_5046447210" evidence="2">
    <location>
        <begin position="30"/>
        <end position="1474"/>
    </location>
</feature>
<keyword evidence="6" id="KW-1185">Reference proteome</keyword>
<feature type="region of interest" description="Disordered" evidence="1">
    <location>
        <begin position="63"/>
        <end position="85"/>
    </location>
</feature>
<dbReference type="Pfam" id="PF02368">
    <property type="entry name" value="Big_2"/>
    <property type="match status" value="1"/>
</dbReference>
<evidence type="ECO:0000256" key="2">
    <source>
        <dbReference type="SAM" id="SignalP"/>
    </source>
</evidence>
<dbReference type="Gene3D" id="2.60.40.1080">
    <property type="match status" value="1"/>
</dbReference>
<reference evidence="5" key="1">
    <citation type="submission" date="2022-01" db="EMBL/GenBank/DDBJ databases">
        <title>Paenibacillus spongiae sp. nov., isolated from marine sponge.</title>
        <authorList>
            <person name="Li Z."/>
            <person name="Zhang M."/>
        </authorList>
    </citation>
    <scope>NUCLEOTIDE SEQUENCE</scope>
    <source>
        <strain evidence="5">PHS-Z3</strain>
    </source>
</reference>
<feature type="domain" description="F5/8 type C" evidence="3">
    <location>
        <begin position="31"/>
        <end position="197"/>
    </location>
</feature>
<feature type="domain" description="SLH" evidence="4">
    <location>
        <begin position="1419"/>
        <end position="1474"/>
    </location>
</feature>
<dbReference type="Gene3D" id="3.20.20.80">
    <property type="entry name" value="Glycosidases"/>
    <property type="match status" value="1"/>
</dbReference>
<dbReference type="InterPro" id="IPR046780">
    <property type="entry name" value="aBig_2"/>
</dbReference>
<feature type="signal peptide" evidence="2">
    <location>
        <begin position="1"/>
        <end position="29"/>
    </location>
</feature>
<feature type="domain" description="SLH" evidence="4">
    <location>
        <begin position="1355"/>
        <end position="1418"/>
    </location>
</feature>
<gene>
    <name evidence="5" type="ORF">L1F29_15190</name>
</gene>
<dbReference type="Pfam" id="PF00395">
    <property type="entry name" value="SLH"/>
    <property type="match status" value="3"/>
</dbReference>